<proteinExistence type="predicted"/>
<dbReference type="STRING" id="436010.A0A166SYW7"/>
<dbReference type="InterPro" id="IPR013954">
    <property type="entry name" value="PNK3P"/>
</dbReference>
<dbReference type="InterPro" id="IPR006551">
    <property type="entry name" value="Polynucleotide_phosphatase"/>
</dbReference>
<dbReference type="SUPFAM" id="SSF52540">
    <property type="entry name" value="P-loop containing nucleoside triphosphate hydrolases"/>
    <property type="match status" value="1"/>
</dbReference>
<organism evidence="1 2">
    <name type="scientific">Athelia psychrophila</name>
    <dbReference type="NCBI Taxonomy" id="1759441"/>
    <lineage>
        <taxon>Eukaryota</taxon>
        <taxon>Fungi</taxon>
        <taxon>Dikarya</taxon>
        <taxon>Basidiomycota</taxon>
        <taxon>Agaricomycotina</taxon>
        <taxon>Agaricomycetes</taxon>
        <taxon>Agaricomycetidae</taxon>
        <taxon>Atheliales</taxon>
        <taxon>Atheliaceae</taxon>
        <taxon>Athelia</taxon>
    </lineage>
</organism>
<dbReference type="Gene3D" id="3.40.50.1000">
    <property type="entry name" value="HAD superfamily/HAD-like"/>
    <property type="match status" value="1"/>
</dbReference>
<dbReference type="InterPro" id="IPR036412">
    <property type="entry name" value="HAD-like_sf"/>
</dbReference>
<dbReference type="GO" id="GO:0046404">
    <property type="term" value="F:ATP-dependent polydeoxyribonucleotide 5'-hydroxyl-kinase activity"/>
    <property type="evidence" value="ECO:0007669"/>
    <property type="project" value="TreeGrafter"/>
</dbReference>
<reference evidence="1 2" key="1">
    <citation type="journal article" date="2016" name="Mol. Biol. Evol.">
        <title>Comparative Genomics of Early-Diverging Mushroom-Forming Fungi Provides Insights into the Origins of Lignocellulose Decay Capabilities.</title>
        <authorList>
            <person name="Nagy L.G."/>
            <person name="Riley R."/>
            <person name="Tritt A."/>
            <person name="Adam C."/>
            <person name="Daum C."/>
            <person name="Floudas D."/>
            <person name="Sun H."/>
            <person name="Yadav J.S."/>
            <person name="Pangilinan J."/>
            <person name="Larsson K.H."/>
            <person name="Matsuura K."/>
            <person name="Barry K."/>
            <person name="Labutti K."/>
            <person name="Kuo R."/>
            <person name="Ohm R.A."/>
            <person name="Bhattacharya S.S."/>
            <person name="Shirouzu T."/>
            <person name="Yoshinaga Y."/>
            <person name="Martin F.M."/>
            <person name="Grigoriev I.V."/>
            <person name="Hibbett D.S."/>
        </authorList>
    </citation>
    <scope>NUCLEOTIDE SEQUENCE [LARGE SCALE GENOMIC DNA]</scope>
    <source>
        <strain evidence="1 2">CBS 109695</strain>
    </source>
</reference>
<protein>
    <submittedName>
        <fullName evidence="1">PNK3P-domain-containing protein</fullName>
    </submittedName>
</protein>
<dbReference type="AlphaFoldDB" id="A0A166SYW7"/>
<dbReference type="FunFam" id="3.40.50.300:FF:000737">
    <property type="entry name" value="Bifunctional polynucleotide phosphatase/kinase"/>
    <property type="match status" value="1"/>
</dbReference>
<name>A0A166SYW7_9AGAM</name>
<dbReference type="NCBIfam" id="TIGR01664">
    <property type="entry name" value="DNA-3'-Pase"/>
    <property type="match status" value="1"/>
</dbReference>
<gene>
    <name evidence="1" type="ORF">FIBSPDRAFT_815695</name>
</gene>
<dbReference type="InterPro" id="IPR023214">
    <property type="entry name" value="HAD_sf"/>
</dbReference>
<dbReference type="PANTHER" id="PTHR12083:SF9">
    <property type="entry name" value="BIFUNCTIONAL POLYNUCLEOTIDE PHOSPHATASE_KINASE"/>
    <property type="match status" value="1"/>
</dbReference>
<dbReference type="NCBIfam" id="TIGR01662">
    <property type="entry name" value="HAD-SF-IIIA"/>
    <property type="match status" value="1"/>
</dbReference>
<dbReference type="Pfam" id="PF13671">
    <property type="entry name" value="AAA_33"/>
    <property type="match status" value="1"/>
</dbReference>
<dbReference type="GO" id="GO:0046403">
    <property type="term" value="F:polynucleotide 3'-phosphatase activity"/>
    <property type="evidence" value="ECO:0007669"/>
    <property type="project" value="TreeGrafter"/>
</dbReference>
<keyword evidence="2" id="KW-1185">Reference proteome</keyword>
<dbReference type="OrthoDB" id="19045at2759"/>
<sequence length="435" mass="48977">MKRQAGDSLEGASAKKAKAEVHPLFSKILGTSPAHPTFEWLKPNLGENKSLLHGINLSPKSCSKVAVFDLDGTVIVQQHWSKANEGQWKWWNSKVPLKLKELHNDGFSIVLLSNQAQRNAGALKAWEAKKIPNVAAACPDLPFRIFGAKEKDGFRKPMPGVWYELQKIFAEHGVDIDKSVSFFVGDAAGRPTDFSSSDRKWAENVGLAFKTPEEFFVGAAHKELPPLVGFHVSQLKKTTSRVTPSNTRLLPPLSAKTTKRPIELVLFVGYPCLGKSSFYRSQFEPAGYKHVNQDILKRREKCIKIVEESLANGESCVVDNTNRDIATRQFYINVAKRLDIPVRCFKFDGSAELAWHNNLYRAYNRAPSNAQDETKREVLPYAAISSFASAYEEPTTSEGFSEIRTVNWVFEGSEEAERRWSMWLQLDDKTQQSRK</sequence>
<evidence type="ECO:0000313" key="1">
    <source>
        <dbReference type="EMBL" id="KZP29992.1"/>
    </source>
</evidence>
<dbReference type="Gene3D" id="3.40.50.300">
    <property type="entry name" value="P-loop containing nucleotide triphosphate hydrolases"/>
    <property type="match status" value="1"/>
</dbReference>
<dbReference type="GO" id="GO:0006281">
    <property type="term" value="P:DNA repair"/>
    <property type="evidence" value="ECO:0007669"/>
    <property type="project" value="TreeGrafter"/>
</dbReference>
<dbReference type="GO" id="GO:0003690">
    <property type="term" value="F:double-stranded DNA binding"/>
    <property type="evidence" value="ECO:0007669"/>
    <property type="project" value="TreeGrafter"/>
</dbReference>
<dbReference type="Pfam" id="PF08645">
    <property type="entry name" value="PNK3P"/>
    <property type="match status" value="1"/>
</dbReference>
<accession>A0A166SYW7</accession>
<dbReference type="InterPro" id="IPR027417">
    <property type="entry name" value="P-loop_NTPase"/>
</dbReference>
<dbReference type="Proteomes" id="UP000076532">
    <property type="component" value="Unassembled WGS sequence"/>
</dbReference>
<dbReference type="PANTHER" id="PTHR12083">
    <property type="entry name" value="BIFUNCTIONAL POLYNUCLEOTIDE PHOSPHATASE/KINASE"/>
    <property type="match status" value="1"/>
</dbReference>
<dbReference type="InterPro" id="IPR006549">
    <property type="entry name" value="HAD-SF_hydro_IIIA"/>
</dbReference>
<dbReference type="EMBL" id="KV417496">
    <property type="protein sequence ID" value="KZP29992.1"/>
    <property type="molecule type" value="Genomic_DNA"/>
</dbReference>
<evidence type="ECO:0000313" key="2">
    <source>
        <dbReference type="Proteomes" id="UP000076532"/>
    </source>
</evidence>
<dbReference type="SUPFAM" id="SSF56784">
    <property type="entry name" value="HAD-like"/>
    <property type="match status" value="1"/>
</dbReference>